<organism evidence="2 3">
    <name type="scientific">Neokomagataea tanensis</name>
    <dbReference type="NCBI Taxonomy" id="661191"/>
    <lineage>
        <taxon>Bacteria</taxon>
        <taxon>Pseudomonadati</taxon>
        <taxon>Pseudomonadota</taxon>
        <taxon>Alphaproteobacteria</taxon>
        <taxon>Acetobacterales</taxon>
        <taxon>Acetobacteraceae</taxon>
        <taxon>Neokomagataea</taxon>
    </lineage>
</organism>
<dbReference type="SUPFAM" id="SSF54427">
    <property type="entry name" value="NTF2-like"/>
    <property type="match status" value="1"/>
</dbReference>
<dbReference type="KEGG" id="ntn:D5366_05120"/>
<dbReference type="Proteomes" id="UP000317214">
    <property type="component" value="Chromosome"/>
</dbReference>
<evidence type="ECO:0000313" key="3">
    <source>
        <dbReference type="Proteomes" id="UP000317214"/>
    </source>
</evidence>
<dbReference type="Gene3D" id="3.10.450.50">
    <property type="match status" value="1"/>
</dbReference>
<proteinExistence type="predicted"/>
<dbReference type="OrthoDB" id="459617at2"/>
<protein>
    <submittedName>
        <fullName evidence="2">Nuclear transport factor 2 family protein</fullName>
    </submittedName>
</protein>
<dbReference type="RefSeq" id="WP_141492552.1">
    <property type="nucleotide sequence ID" value="NZ_CP032485.1"/>
</dbReference>
<name>A0A4Y6V444_9PROT</name>
<dbReference type="AlphaFoldDB" id="A0A4Y6V444"/>
<dbReference type="EMBL" id="CP032485">
    <property type="protein sequence ID" value="QDH24713.1"/>
    <property type="molecule type" value="Genomic_DNA"/>
</dbReference>
<sequence length="128" mass="14359">MSIQDLCQAYLAALNKADLSKVLSLFAEGATVTSPLYGVCPAVDFYQNLFADTDRSETRLKAVFEEVGLGQSVALQFEYDWVLKSGQLVRFECVDVFELTQDKERFAGLKIIYDTAPLRADFDESRRG</sequence>
<reference evidence="2 3" key="1">
    <citation type="submission" date="2018-09" db="EMBL/GenBank/DDBJ databases">
        <title>The complete genome sequence of Neokomagataea tanensis NBRC 106556(T).</title>
        <authorList>
            <person name="Chua K.-O."/>
            <person name="See-Too W.-S."/>
            <person name="Hong K.-W."/>
            <person name="Yin W.-F."/>
            <person name="Chan K.-G."/>
        </authorList>
    </citation>
    <scope>NUCLEOTIDE SEQUENCE [LARGE SCALE GENOMIC DNA]</scope>
    <source>
        <strain evidence="3">AH13 \ NBRC 106556</strain>
    </source>
</reference>
<dbReference type="InterPro" id="IPR037401">
    <property type="entry name" value="SnoaL-like"/>
</dbReference>
<dbReference type="InterPro" id="IPR032710">
    <property type="entry name" value="NTF2-like_dom_sf"/>
</dbReference>
<gene>
    <name evidence="2" type="ORF">D5366_05120</name>
</gene>
<accession>A0A4Y6V444</accession>
<evidence type="ECO:0000259" key="1">
    <source>
        <dbReference type="Pfam" id="PF12680"/>
    </source>
</evidence>
<feature type="domain" description="SnoaL-like" evidence="1">
    <location>
        <begin position="8"/>
        <end position="103"/>
    </location>
</feature>
<dbReference type="Pfam" id="PF12680">
    <property type="entry name" value="SnoaL_2"/>
    <property type="match status" value="1"/>
</dbReference>
<keyword evidence="3" id="KW-1185">Reference proteome</keyword>
<evidence type="ECO:0000313" key="2">
    <source>
        <dbReference type="EMBL" id="QDH24713.1"/>
    </source>
</evidence>